<gene>
    <name evidence="5" type="ORF">BST96_19470</name>
</gene>
<reference evidence="5 6" key="1">
    <citation type="submission" date="2016-11" db="EMBL/GenBank/DDBJ databases">
        <title>Trade-off between light-utilization and light-protection in marine flavobacteria.</title>
        <authorList>
            <person name="Kumagai Y."/>
        </authorList>
    </citation>
    <scope>NUCLEOTIDE SEQUENCE [LARGE SCALE GENOMIC DNA]</scope>
    <source>
        <strain evidence="5 6">NBRC 107125</strain>
    </source>
</reference>
<evidence type="ECO:0000256" key="2">
    <source>
        <dbReference type="ARBA" id="ARBA00022679"/>
    </source>
</evidence>
<keyword evidence="6" id="KW-1185">Reference proteome</keyword>
<proteinExistence type="predicted"/>
<evidence type="ECO:0000259" key="4">
    <source>
        <dbReference type="Pfam" id="PF04715"/>
    </source>
</evidence>
<dbReference type="PANTHER" id="PTHR11236">
    <property type="entry name" value="AMINOBENZOATE/ANTHRANILATE SYNTHASE"/>
    <property type="match status" value="1"/>
</dbReference>
<dbReference type="InterPro" id="IPR015890">
    <property type="entry name" value="Chorismate_C"/>
</dbReference>
<dbReference type="GO" id="GO:0000162">
    <property type="term" value="P:L-tryptophan biosynthetic process"/>
    <property type="evidence" value="ECO:0007669"/>
    <property type="project" value="TreeGrafter"/>
</dbReference>
<dbReference type="Pfam" id="PF04715">
    <property type="entry name" value="Anth_synt_I_N"/>
    <property type="match status" value="1"/>
</dbReference>
<dbReference type="EC" id="2.6.1.85" evidence="1"/>
<dbReference type="PRINTS" id="PR00095">
    <property type="entry name" value="ANTSNTHASEI"/>
</dbReference>
<evidence type="ECO:0000259" key="3">
    <source>
        <dbReference type="Pfam" id="PF00425"/>
    </source>
</evidence>
<sequence length="454" mass="50344">MTYQLTIEELPYQVDSALLFARFLDMEQPVYLDSAAAFSARGRYDIFSAQPLSTLQPKKEKATNSDSYDFFSDIKQALNALTPSINNDYHLPFVGGALGYFGYDLGRQLETLPKHALKDLSLADASIGIYSWAVIIDHRQQRALLVAHPSTDASLLQEIRSRLKAGQIPALDRFSLKTDFQSNMTKTEYSAAYSQVQRYIESGDCYQINLAQRFSAEYSGHPWDAYLALRQTAAAPFSAYIQQADSTILSLSPERLLHSSNRRVTTSPIKGTIGRGQSRVEDEGLAQQLLNSAKDRAENLMIVDLLRNDLGKSCEPGSIQVDELFELQSFETVHHLVSTIRGQLSPDKDALDLLAGCFPGGSITGAPKIRAMEIIEELEPHRRSVYCGAIGYISCDGQMDTNIAIRTMVCEDDKIHCWAGGGIVADSQCEGEYQECMTKVGRLLATLEQPNKAR</sequence>
<dbReference type="GO" id="GO:0009396">
    <property type="term" value="P:folic acid-containing compound biosynthetic process"/>
    <property type="evidence" value="ECO:0007669"/>
    <property type="project" value="InterPro"/>
</dbReference>
<dbReference type="SUPFAM" id="SSF56322">
    <property type="entry name" value="ADC synthase"/>
    <property type="match status" value="1"/>
</dbReference>
<dbReference type="KEGG" id="osg:BST96_19470"/>
<evidence type="ECO:0000256" key="1">
    <source>
        <dbReference type="ARBA" id="ARBA00013139"/>
    </source>
</evidence>
<dbReference type="EMBL" id="CP019343">
    <property type="protein sequence ID" value="ARN76083.1"/>
    <property type="molecule type" value="Genomic_DNA"/>
</dbReference>
<dbReference type="PANTHER" id="PTHR11236:SF50">
    <property type="entry name" value="AMINODEOXYCHORISMATE SYNTHASE COMPONENT 1"/>
    <property type="match status" value="1"/>
</dbReference>
<dbReference type="Proteomes" id="UP000193450">
    <property type="component" value="Chromosome"/>
</dbReference>
<dbReference type="NCBIfam" id="TIGR00553">
    <property type="entry name" value="pabB"/>
    <property type="match status" value="1"/>
</dbReference>
<dbReference type="InterPro" id="IPR005801">
    <property type="entry name" value="ADC_synthase"/>
</dbReference>
<dbReference type="GO" id="GO:0046820">
    <property type="term" value="F:4-amino-4-deoxychorismate synthase activity"/>
    <property type="evidence" value="ECO:0007669"/>
    <property type="project" value="UniProtKB-EC"/>
</dbReference>
<feature type="domain" description="Anthranilate synthase component I N-terminal" evidence="4">
    <location>
        <begin position="18"/>
        <end position="144"/>
    </location>
</feature>
<dbReference type="InterPro" id="IPR006805">
    <property type="entry name" value="Anth_synth_I_N"/>
</dbReference>
<dbReference type="STRING" id="716816.BST96_19470"/>
<dbReference type="InterPro" id="IPR005802">
    <property type="entry name" value="ADC_synth_comp_1"/>
</dbReference>
<organism evidence="5 6">
    <name type="scientific">Oceanicoccus sagamiensis</name>
    <dbReference type="NCBI Taxonomy" id="716816"/>
    <lineage>
        <taxon>Bacteria</taxon>
        <taxon>Pseudomonadati</taxon>
        <taxon>Pseudomonadota</taxon>
        <taxon>Gammaproteobacteria</taxon>
        <taxon>Cellvibrionales</taxon>
        <taxon>Spongiibacteraceae</taxon>
        <taxon>Oceanicoccus</taxon>
    </lineage>
</organism>
<feature type="domain" description="Chorismate-utilising enzyme C-terminal" evidence="3">
    <location>
        <begin position="186"/>
        <end position="439"/>
    </location>
</feature>
<evidence type="ECO:0000313" key="5">
    <source>
        <dbReference type="EMBL" id="ARN76083.1"/>
    </source>
</evidence>
<protein>
    <recommendedName>
        <fullName evidence="1">aminodeoxychorismate synthase</fullName>
        <ecNumber evidence="1">2.6.1.85</ecNumber>
    </recommendedName>
</protein>
<dbReference type="Pfam" id="PF00425">
    <property type="entry name" value="Chorismate_bind"/>
    <property type="match status" value="1"/>
</dbReference>
<accession>A0A1X9NQI2</accession>
<name>A0A1X9NQI2_9GAMM</name>
<dbReference type="Gene3D" id="3.60.120.10">
    <property type="entry name" value="Anthranilate synthase"/>
    <property type="match status" value="1"/>
</dbReference>
<dbReference type="RefSeq" id="WP_240554853.1">
    <property type="nucleotide sequence ID" value="NZ_CP019343.1"/>
</dbReference>
<dbReference type="AlphaFoldDB" id="A0A1X9NQI2"/>
<keyword evidence="2" id="KW-0808">Transferase</keyword>
<dbReference type="InterPro" id="IPR019999">
    <property type="entry name" value="Anth_synth_I-like"/>
</dbReference>
<evidence type="ECO:0000313" key="6">
    <source>
        <dbReference type="Proteomes" id="UP000193450"/>
    </source>
</evidence>